<dbReference type="Proteomes" id="UP000231263">
    <property type="component" value="Unassembled WGS sequence"/>
</dbReference>
<dbReference type="AlphaFoldDB" id="A0A2M7XFJ7"/>
<dbReference type="EMBL" id="PFWT01000009">
    <property type="protein sequence ID" value="PJA46632.1"/>
    <property type="molecule type" value="Genomic_DNA"/>
</dbReference>
<protein>
    <submittedName>
        <fullName evidence="2">Uncharacterized protein</fullName>
    </submittedName>
</protein>
<keyword evidence="1" id="KW-1133">Transmembrane helix</keyword>
<gene>
    <name evidence="2" type="ORF">CO173_02590</name>
</gene>
<comment type="caution">
    <text evidence="2">The sequence shown here is derived from an EMBL/GenBank/DDBJ whole genome shotgun (WGS) entry which is preliminary data.</text>
</comment>
<evidence type="ECO:0000256" key="1">
    <source>
        <dbReference type="SAM" id="Phobius"/>
    </source>
</evidence>
<accession>A0A2M7XFJ7</accession>
<evidence type="ECO:0000313" key="3">
    <source>
        <dbReference type="Proteomes" id="UP000231263"/>
    </source>
</evidence>
<name>A0A2M7XFJ7_9BACT</name>
<keyword evidence="1" id="KW-0472">Membrane</keyword>
<evidence type="ECO:0000313" key="2">
    <source>
        <dbReference type="EMBL" id="PJA46632.1"/>
    </source>
</evidence>
<proteinExistence type="predicted"/>
<keyword evidence="1" id="KW-0812">Transmembrane</keyword>
<reference evidence="3" key="1">
    <citation type="submission" date="2017-09" db="EMBL/GenBank/DDBJ databases">
        <title>Depth-based differentiation of microbial function through sediment-hosted aquifers and enrichment of novel symbionts in the deep terrestrial subsurface.</title>
        <authorList>
            <person name="Probst A.J."/>
            <person name="Ladd B."/>
            <person name="Jarett J.K."/>
            <person name="Geller-Mcgrath D.E."/>
            <person name="Sieber C.M.K."/>
            <person name="Emerson J.B."/>
            <person name="Anantharaman K."/>
            <person name="Thomas B.C."/>
            <person name="Malmstrom R."/>
            <person name="Stieglmeier M."/>
            <person name="Klingl A."/>
            <person name="Woyke T."/>
            <person name="Ryan C.M."/>
            <person name="Banfield J.F."/>
        </authorList>
    </citation>
    <scope>NUCLEOTIDE SEQUENCE [LARGE SCALE GENOMIC DNA]</scope>
</reference>
<sequence length="289" mass="33052">MKINKHEHTPEHEHEFNGTVLSILFMILFIIFLMFIVVMNALYWNPPTVDEQKNQLEEELKYIASEAVFSSNVAVVNPFTQVISKVDFKESTGPDRKTYLSNKRAEREEKRNSECLSFNSIVNAKDYVGSVDPRSFTELEKQDIAEQISGVVQSPERFFNAIEALANNKSLDGVLEICSGVKNTYLIAEQGKQELKIYNISSSYKDLKLEQVTSVPIVSFDYKFIPDYLEGLPFISNSFGEDGHSTWNYYILDTAVNDKTLIESCTTVYDLQVSDKEGILTCKREYRPE</sequence>
<organism evidence="2 3">
    <name type="scientific">Candidatus Uhrbacteria bacterium CG_4_9_14_3_um_filter_41_35</name>
    <dbReference type="NCBI Taxonomy" id="1975034"/>
    <lineage>
        <taxon>Bacteria</taxon>
        <taxon>Candidatus Uhriibacteriota</taxon>
    </lineage>
</organism>
<feature type="transmembrane region" description="Helical" evidence="1">
    <location>
        <begin position="20"/>
        <end position="44"/>
    </location>
</feature>